<organism evidence="2 3">
    <name type="scientific">Hydnum rufescens UP504</name>
    <dbReference type="NCBI Taxonomy" id="1448309"/>
    <lineage>
        <taxon>Eukaryota</taxon>
        <taxon>Fungi</taxon>
        <taxon>Dikarya</taxon>
        <taxon>Basidiomycota</taxon>
        <taxon>Agaricomycotina</taxon>
        <taxon>Agaricomycetes</taxon>
        <taxon>Cantharellales</taxon>
        <taxon>Hydnaceae</taxon>
        <taxon>Hydnum</taxon>
    </lineage>
</organism>
<accession>A0A9P6DZI7</accession>
<comment type="caution">
    <text evidence="2">The sequence shown here is derived from an EMBL/GenBank/DDBJ whole genome shotgun (WGS) entry which is preliminary data.</text>
</comment>
<feature type="compositionally biased region" description="Acidic residues" evidence="1">
    <location>
        <begin position="137"/>
        <end position="149"/>
    </location>
</feature>
<feature type="compositionally biased region" description="Polar residues" evidence="1">
    <location>
        <begin position="180"/>
        <end position="195"/>
    </location>
</feature>
<feature type="compositionally biased region" description="Polar residues" evidence="1">
    <location>
        <begin position="272"/>
        <end position="303"/>
    </location>
</feature>
<reference evidence="2" key="1">
    <citation type="journal article" date="2020" name="Nat. Commun.">
        <title>Large-scale genome sequencing of mycorrhizal fungi provides insights into the early evolution of symbiotic traits.</title>
        <authorList>
            <person name="Miyauchi S."/>
            <person name="Kiss E."/>
            <person name="Kuo A."/>
            <person name="Drula E."/>
            <person name="Kohler A."/>
            <person name="Sanchez-Garcia M."/>
            <person name="Morin E."/>
            <person name="Andreopoulos B."/>
            <person name="Barry K.W."/>
            <person name="Bonito G."/>
            <person name="Buee M."/>
            <person name="Carver A."/>
            <person name="Chen C."/>
            <person name="Cichocki N."/>
            <person name="Clum A."/>
            <person name="Culley D."/>
            <person name="Crous P.W."/>
            <person name="Fauchery L."/>
            <person name="Girlanda M."/>
            <person name="Hayes R.D."/>
            <person name="Keri Z."/>
            <person name="LaButti K."/>
            <person name="Lipzen A."/>
            <person name="Lombard V."/>
            <person name="Magnuson J."/>
            <person name="Maillard F."/>
            <person name="Murat C."/>
            <person name="Nolan M."/>
            <person name="Ohm R.A."/>
            <person name="Pangilinan J."/>
            <person name="Pereira M.F."/>
            <person name="Perotto S."/>
            <person name="Peter M."/>
            <person name="Pfister S."/>
            <person name="Riley R."/>
            <person name="Sitrit Y."/>
            <person name="Stielow J.B."/>
            <person name="Szollosi G."/>
            <person name="Zifcakova L."/>
            <person name="Stursova M."/>
            <person name="Spatafora J.W."/>
            <person name="Tedersoo L."/>
            <person name="Vaario L.M."/>
            <person name="Yamada A."/>
            <person name="Yan M."/>
            <person name="Wang P."/>
            <person name="Xu J."/>
            <person name="Bruns T."/>
            <person name="Baldrian P."/>
            <person name="Vilgalys R."/>
            <person name="Dunand C."/>
            <person name="Henrissat B."/>
            <person name="Grigoriev I.V."/>
            <person name="Hibbett D."/>
            <person name="Nagy L.G."/>
            <person name="Martin F.M."/>
        </authorList>
    </citation>
    <scope>NUCLEOTIDE SEQUENCE</scope>
    <source>
        <strain evidence="2">UP504</strain>
    </source>
</reference>
<feature type="region of interest" description="Disordered" evidence="1">
    <location>
        <begin position="128"/>
        <end position="358"/>
    </location>
</feature>
<evidence type="ECO:0000313" key="3">
    <source>
        <dbReference type="Proteomes" id="UP000886523"/>
    </source>
</evidence>
<evidence type="ECO:0000256" key="1">
    <source>
        <dbReference type="SAM" id="MobiDB-lite"/>
    </source>
</evidence>
<protein>
    <submittedName>
        <fullName evidence="2">Uncharacterized protein</fullName>
    </submittedName>
</protein>
<feature type="compositionally biased region" description="Low complexity" evidence="1">
    <location>
        <begin position="318"/>
        <end position="334"/>
    </location>
</feature>
<feature type="compositionally biased region" description="Low complexity" evidence="1">
    <location>
        <begin position="162"/>
        <end position="174"/>
    </location>
</feature>
<feature type="region of interest" description="Disordered" evidence="1">
    <location>
        <begin position="68"/>
        <end position="112"/>
    </location>
</feature>
<dbReference type="AlphaFoldDB" id="A0A9P6DZI7"/>
<proteinExistence type="predicted"/>
<feature type="region of interest" description="Disordered" evidence="1">
    <location>
        <begin position="385"/>
        <end position="411"/>
    </location>
</feature>
<dbReference type="Proteomes" id="UP000886523">
    <property type="component" value="Unassembled WGS sequence"/>
</dbReference>
<evidence type="ECO:0000313" key="2">
    <source>
        <dbReference type="EMBL" id="KAF9516773.1"/>
    </source>
</evidence>
<keyword evidence="3" id="KW-1185">Reference proteome</keyword>
<gene>
    <name evidence="2" type="ORF">BS47DRAFT_1360011</name>
</gene>
<dbReference type="EMBL" id="MU128936">
    <property type="protein sequence ID" value="KAF9516773.1"/>
    <property type="molecule type" value="Genomic_DNA"/>
</dbReference>
<feature type="compositionally biased region" description="Polar residues" evidence="1">
    <location>
        <begin position="254"/>
        <end position="265"/>
    </location>
</feature>
<feature type="region of interest" description="Disordered" evidence="1">
    <location>
        <begin position="1"/>
        <end position="22"/>
    </location>
</feature>
<name>A0A9P6DZI7_9AGAM</name>
<sequence>MAPGTPISKFSSGFGILPKISPNPYMRPNAAANYAAVHAPNKVVTASNSATSSSISKATNSNGLENLLSAAKRVFDPDAPSSGGTNPSKKRRVDQQPNGARETTMAIDITPPISSLTGQAMSALDVLADQAAAFGPEETDGSNSEDSDEPASTRGHPPGTGASRPSRSTAPSPTKKLKSTIPSRSGPNMLPSYSTYLPDYKSMLSNGPLPPAPDYSSPFGPRSDVKGKSKALLFPTTPNPRPGPVIAPYAPRPSTASATLVNLSPPSIKRQPGTSGNPRSRNTPNSKSSYSPLPLSATRSTSAVGPRESSTRKAAPTSRSSDSRSSVSRSRSTSPITLHRNLNGRSIHASETLGGQRRSVQEIGKVGLLSPKEINIDTLRPTSVADTYSQETTPRPLVDRTTVGTENLPLP</sequence>